<feature type="compositionally biased region" description="Low complexity" evidence="1">
    <location>
        <begin position="851"/>
        <end position="875"/>
    </location>
</feature>
<feature type="region of interest" description="Disordered" evidence="1">
    <location>
        <begin position="837"/>
        <end position="882"/>
    </location>
</feature>
<feature type="compositionally biased region" description="Low complexity" evidence="1">
    <location>
        <begin position="1046"/>
        <end position="1062"/>
    </location>
</feature>
<feature type="compositionally biased region" description="Polar residues" evidence="1">
    <location>
        <begin position="1434"/>
        <end position="1446"/>
    </location>
</feature>
<feature type="compositionally biased region" description="Basic and acidic residues" evidence="1">
    <location>
        <begin position="1390"/>
        <end position="1403"/>
    </location>
</feature>
<evidence type="ECO:0000313" key="4">
    <source>
        <dbReference type="EMBL" id="KAF1763317.1"/>
    </source>
</evidence>
<keyword evidence="2" id="KW-1133">Transmembrane helix</keyword>
<feature type="compositionally biased region" description="Polar residues" evidence="1">
    <location>
        <begin position="960"/>
        <end position="973"/>
    </location>
</feature>
<dbReference type="InterPro" id="IPR003125">
    <property type="entry name" value="WSN"/>
</dbReference>
<evidence type="ECO:0000256" key="2">
    <source>
        <dbReference type="SAM" id="Phobius"/>
    </source>
</evidence>
<feature type="compositionally biased region" description="Polar residues" evidence="1">
    <location>
        <begin position="980"/>
        <end position="999"/>
    </location>
</feature>
<feature type="compositionally biased region" description="Basic residues" evidence="1">
    <location>
        <begin position="1404"/>
        <end position="1421"/>
    </location>
</feature>
<feature type="compositionally biased region" description="Basic residues" evidence="1">
    <location>
        <begin position="1465"/>
        <end position="1477"/>
    </location>
</feature>
<feature type="compositionally biased region" description="Low complexity" evidence="1">
    <location>
        <begin position="1006"/>
        <end position="1028"/>
    </location>
</feature>
<feature type="transmembrane region" description="Helical" evidence="2">
    <location>
        <begin position="68"/>
        <end position="87"/>
    </location>
</feature>
<dbReference type="PANTHER" id="PTHR32525:SF0">
    <property type="entry name" value="DOMAIN OF UNKNOWN FUNCTION WSN DOMAIN-CONTAINING PROTEIN-RELATED"/>
    <property type="match status" value="1"/>
</dbReference>
<dbReference type="KEGG" id="crq:GCK72_011583"/>
<feature type="region of interest" description="Disordered" evidence="1">
    <location>
        <begin position="1384"/>
        <end position="1477"/>
    </location>
</feature>
<dbReference type="EMBL" id="WUAV01000003">
    <property type="protein sequence ID" value="KAF1763317.1"/>
    <property type="molecule type" value="Genomic_DNA"/>
</dbReference>
<evidence type="ECO:0000256" key="1">
    <source>
        <dbReference type="SAM" id="MobiDB-lite"/>
    </source>
</evidence>
<keyword evidence="2" id="KW-0472">Membrane</keyword>
<keyword evidence="2" id="KW-0812">Transmembrane</keyword>
<dbReference type="Pfam" id="PF02206">
    <property type="entry name" value="WSN"/>
    <property type="match status" value="1"/>
</dbReference>
<name>A0A6A5H800_CAERE</name>
<proteinExistence type="predicted"/>
<dbReference type="PANTHER" id="PTHR32525">
    <property type="entry name" value="PROTEIN-TYROSINE-PHOSPHATASE"/>
    <property type="match status" value="1"/>
</dbReference>
<sequence>MGGAILIRVVSNDWKAIDYGGVYHAVLQMIRDVIVEIPDDSLLKLRELSIRFERKKKVELIRIMRNDFIRLIVLLMMVVRAVVLVLLNDGNSEWSRFPRASNKEFSDSLEQMQKIARITNGIYLQQSLIKGTIPSGELVSEMFQLGSITPSEVDEIDTTKLGEVVKKIGDLPGQLKETDGVKSIENRLLLLRSIVDSSNGVNKLEKVDDSFSTDITSMTKVDVDWRPVGKYATALNSLVQSIAGVEKNIEITVDNAELMLKAVEDACEELNSELLPTVSSLPKLENVRKAEKMFTTYSTLHTSMVYYANSFEMLKYNMTTDDTNIQLVGDNFKSMGTMVEDAGNSIKDFRTLQHIFGYGSGSRTFKHTPAFSNGASEFKLVSGDFGNAWVQQVIGSEHTQLATALNSLESLAKFGKDVAASNGNSKTISQVFGRITEVSKMKVPFKSLASSLKKVIMSNEVPKYVPGNMDKYKELFDSVLLLFQQLKAIDRMIEVAQVLGTKDSAPHFETVEKISDLKKNDNALTRSSQPTLKSETEGFKEVLNIGDSKGNKKKPLVDPANSILKNKNKLKNYFDDSTKFLKVLNTIRGVKEFESIDPVVQMRKKLSGPTQGNKIDFSSVSKSVDEMKKQMKALKDWIGKMKGFVSVETDALLQLGDVKKDSDTLGSATLGVSNIKKAGGKKIDLSKIDRVIPATKAIKKKKIVKLTADEDKSLKELETLEQDYKSVTLDVSSYIDSVKTSQSNKLVDHVDIFEKASSVDGIQTDFSFTKSGIEKLIDVADSGDQQNLRDFIPVIDQLDSLGLDFSKHHSYFSSAKESLNSMDLTFAKITQLLTPTTTPTPVIKSPSGTQSNPSKPGGPSGAPGNPSQSGSQSASDMENTTKASGGIPWWGMAIIILFVLVLIILFIIWVCRKIPCCRKDKGKVDPELGHVIPPSPDDKGTSTPGNKTPDDPKLKPIAGKSSSVSGSAENVNGSKLEGNSRPSTSDSKTPAGTPSSVSDSAEKVNGSKTSSGSKTPSGGSKPSSVSTSCETTADDKKTSKEKPLVKTSKSKAASDISKSNKSAKSEKNNELETDEPGETESTLPVVPVRIVHAFIRSDFMKLTNIYGKNMEDLANCLPTLKGLQRFELGKKPFETTSNGIEITTFLQIFEIKLSDVVLWTFVEERNIDCEIDPFCQYIRANEGRTILKFHKRDDNYGEFLPLDLDETLRFEEHKLTITCTHIEEKDTDLERRTLKIKFDGETAFDVYFVWHRGNPKYGFSMNPKTMLDLWKEFRATPNLTILSGIYQASAAWILFIELAFRKASSTNEVSELSSDWVTTFLKEVVTDLGVKYPLAFSTDKCKNIWFGMRYFMRVLCEQHKKDPIVKKYIDTYLDPELFSDEPEYSKSTQIRREKGKNGKMFKEARKKRHVSKVSKGTKKNSKNGPLDNDVETQEAVNRSLNFVNDSSGDKRQKTKVKRINERSKDKKKGGKRSAHKK</sequence>
<accession>A0A6A5H800</accession>
<dbReference type="Proteomes" id="UP000483820">
    <property type="component" value="Chromosome III"/>
</dbReference>
<feature type="transmembrane region" description="Helical" evidence="2">
    <location>
        <begin position="889"/>
        <end position="911"/>
    </location>
</feature>
<dbReference type="GeneID" id="9814318"/>
<evidence type="ECO:0000259" key="3">
    <source>
        <dbReference type="SMART" id="SM00453"/>
    </source>
</evidence>
<feature type="domain" description="Domain of unknown function WSN" evidence="3">
    <location>
        <begin position="103"/>
        <end position="171"/>
    </location>
</feature>
<comment type="caution">
    <text evidence="4">The sequence shown here is derived from an EMBL/GenBank/DDBJ whole genome shotgun (WGS) entry which is preliminary data.</text>
</comment>
<feature type="compositionally biased region" description="Basic and acidic residues" evidence="1">
    <location>
        <begin position="1033"/>
        <end position="1044"/>
    </location>
</feature>
<evidence type="ECO:0000313" key="5">
    <source>
        <dbReference type="Proteomes" id="UP000483820"/>
    </source>
</evidence>
<reference evidence="4 5" key="1">
    <citation type="submission" date="2019-12" db="EMBL/GenBank/DDBJ databases">
        <title>Chromosome-level assembly of the Caenorhabditis remanei genome.</title>
        <authorList>
            <person name="Teterina A.A."/>
            <person name="Willis J.H."/>
            <person name="Phillips P.C."/>
        </authorList>
    </citation>
    <scope>NUCLEOTIDE SEQUENCE [LARGE SCALE GENOMIC DNA]</scope>
    <source>
        <strain evidence="4 5">PX506</strain>
        <tissue evidence="4">Whole organism</tissue>
    </source>
</reference>
<dbReference type="SMART" id="SM00453">
    <property type="entry name" value="WSN"/>
    <property type="match status" value="1"/>
</dbReference>
<gene>
    <name evidence="4" type="ORF">GCK72_011583</name>
</gene>
<dbReference type="CTD" id="9814318"/>
<protein>
    <recommendedName>
        <fullName evidence="3">Domain of unknown function WSN domain-containing protein</fullName>
    </recommendedName>
</protein>
<organism evidence="4 5">
    <name type="scientific">Caenorhabditis remanei</name>
    <name type="common">Caenorhabditis vulgaris</name>
    <dbReference type="NCBI Taxonomy" id="31234"/>
    <lineage>
        <taxon>Eukaryota</taxon>
        <taxon>Metazoa</taxon>
        <taxon>Ecdysozoa</taxon>
        <taxon>Nematoda</taxon>
        <taxon>Chromadorea</taxon>
        <taxon>Rhabditida</taxon>
        <taxon>Rhabditina</taxon>
        <taxon>Rhabditomorpha</taxon>
        <taxon>Rhabditoidea</taxon>
        <taxon>Rhabditidae</taxon>
        <taxon>Peloderinae</taxon>
        <taxon>Caenorhabditis</taxon>
    </lineage>
</organism>
<feature type="region of interest" description="Disordered" evidence="1">
    <location>
        <begin position="922"/>
        <end position="1081"/>
    </location>
</feature>
<dbReference type="RefSeq" id="XP_053588126.1">
    <property type="nucleotide sequence ID" value="XM_053728549.1"/>
</dbReference>